<feature type="region of interest" description="Disordered" evidence="1">
    <location>
        <begin position="66"/>
        <end position="85"/>
    </location>
</feature>
<comment type="caution">
    <text evidence="2">The sequence shown here is derived from an EMBL/GenBank/DDBJ whole genome shotgun (WGS) entry which is preliminary data.</text>
</comment>
<keyword evidence="3" id="KW-1185">Reference proteome</keyword>
<gene>
    <name evidence="2" type="ORF">GCM10022197_31810</name>
</gene>
<name>A0ABP6XV58_9ACTN</name>
<evidence type="ECO:0000313" key="2">
    <source>
        <dbReference type="EMBL" id="GAA3572696.1"/>
    </source>
</evidence>
<dbReference type="EMBL" id="BAAAYR010000004">
    <property type="protein sequence ID" value="GAA3572696.1"/>
    <property type="molecule type" value="Genomic_DNA"/>
</dbReference>
<evidence type="ECO:0000256" key="1">
    <source>
        <dbReference type="SAM" id="MobiDB-lite"/>
    </source>
</evidence>
<reference evidence="3" key="1">
    <citation type="journal article" date="2019" name="Int. J. Syst. Evol. Microbiol.">
        <title>The Global Catalogue of Microorganisms (GCM) 10K type strain sequencing project: providing services to taxonomists for standard genome sequencing and annotation.</title>
        <authorList>
            <consortium name="The Broad Institute Genomics Platform"/>
            <consortium name="The Broad Institute Genome Sequencing Center for Infectious Disease"/>
            <person name="Wu L."/>
            <person name="Ma J."/>
        </authorList>
    </citation>
    <scope>NUCLEOTIDE SEQUENCE [LARGE SCALE GENOMIC DNA]</scope>
    <source>
        <strain evidence="3">JCM 16540</strain>
    </source>
</reference>
<feature type="compositionally biased region" description="Basic and acidic residues" evidence="1">
    <location>
        <begin position="66"/>
        <end position="77"/>
    </location>
</feature>
<dbReference type="Proteomes" id="UP001500767">
    <property type="component" value="Unassembled WGS sequence"/>
</dbReference>
<protein>
    <submittedName>
        <fullName evidence="2">Uncharacterized protein</fullName>
    </submittedName>
</protein>
<proteinExistence type="predicted"/>
<accession>A0ABP6XV58</accession>
<organism evidence="2 3">
    <name type="scientific">Microlunatus spumicola</name>
    <dbReference type="NCBI Taxonomy" id="81499"/>
    <lineage>
        <taxon>Bacteria</taxon>
        <taxon>Bacillati</taxon>
        <taxon>Actinomycetota</taxon>
        <taxon>Actinomycetes</taxon>
        <taxon>Propionibacteriales</taxon>
        <taxon>Propionibacteriaceae</taxon>
        <taxon>Microlunatus</taxon>
    </lineage>
</organism>
<sequence>MSTGVGFGVGATGVALGVVAAGAAGAGAGVGSFEQAASAAVTAPSSAVRRVIRAIPRCLSSVADRAVDHGHRTERRAQGAVLTARHRGRARERLVNAPGSAVGRAEMLSRCI</sequence>
<evidence type="ECO:0000313" key="3">
    <source>
        <dbReference type="Proteomes" id="UP001500767"/>
    </source>
</evidence>